<accession>F2L5V4</accession>
<feature type="compositionally biased region" description="Low complexity" evidence="1">
    <location>
        <begin position="53"/>
        <end position="66"/>
    </location>
</feature>
<dbReference type="GeneID" id="41583119"/>
<sequence length="82" mass="8481">MEVGGAAYFGRLRHGAGVELKRPGLLGACCQQHYAEASTFRLPDLRRVRPRTSAASGSLDAGALRSPGRNGVRLGSAGDASA</sequence>
<reference key="2">
    <citation type="submission" date="2011-03" db="EMBL/GenBank/DDBJ databases">
        <title>Complete genome sequence of the thermoacidophilic crenarchaeon Thermoproteus uzoniensis 768-20.</title>
        <authorList>
            <person name="Mardanov A.V."/>
            <person name="Gumerov V.M."/>
            <person name="Beletsky A.V."/>
            <person name="Prokofeva M.I."/>
            <person name="Bonch-Osmolovskaya E.A."/>
            <person name="Ravin N.V."/>
            <person name="Skryabin K.G."/>
        </authorList>
    </citation>
    <scope>NUCLEOTIDE SEQUENCE</scope>
    <source>
        <strain>768-20</strain>
    </source>
</reference>
<reference evidence="2 3" key="1">
    <citation type="journal article" date="2011" name="J. Bacteriol.">
        <title>Complete genome sequence of the thermoacidophilic crenarchaeon Thermoproteus uzoniensis 768-20.</title>
        <authorList>
            <person name="Mardanov A.V."/>
            <person name="Gumerov V.M."/>
            <person name="Beletsky A.V."/>
            <person name="Prokofeva M.I."/>
            <person name="Bonch-Osmolovskaya E.A."/>
            <person name="Ravin N.V."/>
            <person name="Skryabin K.G."/>
        </authorList>
    </citation>
    <scope>NUCLEOTIDE SEQUENCE [LARGE SCALE GENOMIC DNA]</scope>
    <source>
        <strain evidence="2 3">768-20</strain>
    </source>
</reference>
<gene>
    <name evidence="2" type="ordered locus">TUZN_0915</name>
</gene>
<feature type="region of interest" description="Disordered" evidence="1">
    <location>
        <begin position="51"/>
        <end position="82"/>
    </location>
</feature>
<keyword evidence="3" id="KW-1185">Reference proteome</keyword>
<dbReference type="RefSeq" id="WP_013679735.1">
    <property type="nucleotide sequence ID" value="NC_015315.1"/>
</dbReference>
<protein>
    <submittedName>
        <fullName evidence="2">Uncharacterized protein</fullName>
    </submittedName>
</protein>
<name>F2L5V4_THEU7</name>
<dbReference type="Proteomes" id="UP000008138">
    <property type="component" value="Chromosome"/>
</dbReference>
<evidence type="ECO:0000313" key="3">
    <source>
        <dbReference type="Proteomes" id="UP000008138"/>
    </source>
</evidence>
<dbReference type="EMBL" id="CP002590">
    <property type="protein sequence ID" value="AEA12399.1"/>
    <property type="molecule type" value="Genomic_DNA"/>
</dbReference>
<proteinExistence type="predicted"/>
<dbReference type="KEGG" id="tuz:TUZN_0915"/>
<organism evidence="2 3">
    <name type="scientific">Thermoproteus uzoniensis (strain 768-20)</name>
    <dbReference type="NCBI Taxonomy" id="999630"/>
    <lineage>
        <taxon>Archaea</taxon>
        <taxon>Thermoproteota</taxon>
        <taxon>Thermoprotei</taxon>
        <taxon>Thermoproteales</taxon>
        <taxon>Thermoproteaceae</taxon>
        <taxon>Thermoproteus</taxon>
    </lineage>
</organism>
<evidence type="ECO:0000313" key="2">
    <source>
        <dbReference type="EMBL" id="AEA12399.1"/>
    </source>
</evidence>
<dbReference type="AlphaFoldDB" id="F2L5V4"/>
<dbReference type="HOGENOM" id="CLU_2550487_0_0_2"/>
<evidence type="ECO:0000256" key="1">
    <source>
        <dbReference type="SAM" id="MobiDB-lite"/>
    </source>
</evidence>